<feature type="compositionally biased region" description="Basic and acidic residues" evidence="1">
    <location>
        <begin position="21"/>
        <end position="33"/>
    </location>
</feature>
<reference evidence="2 3" key="1">
    <citation type="journal article" date="2018" name="Front. Microbiol.">
        <title>Prospects for Fungal Bioremediation of Acidic Radioactive Waste Sites: Characterization and Genome Sequence of Rhodotorula taiwanensis MD1149.</title>
        <authorList>
            <person name="Tkavc R."/>
            <person name="Matrosova V.Y."/>
            <person name="Grichenko O.E."/>
            <person name="Gostincar C."/>
            <person name="Volpe R.P."/>
            <person name="Klimenkova P."/>
            <person name="Gaidamakova E.K."/>
            <person name="Zhou C.E."/>
            <person name="Stewart B.J."/>
            <person name="Lyman M.G."/>
            <person name="Malfatti S.A."/>
            <person name="Rubinfeld B."/>
            <person name="Courtot M."/>
            <person name="Singh J."/>
            <person name="Dalgard C.L."/>
            <person name="Hamilton T."/>
            <person name="Frey K.G."/>
            <person name="Gunde-Cimerman N."/>
            <person name="Dugan L."/>
            <person name="Daly M.J."/>
        </authorList>
    </citation>
    <scope>NUCLEOTIDE SEQUENCE [LARGE SCALE GENOMIC DNA]</scope>
    <source>
        <strain evidence="2 3">MD1149</strain>
    </source>
</reference>
<feature type="region of interest" description="Disordered" evidence="1">
    <location>
        <begin position="65"/>
        <end position="135"/>
    </location>
</feature>
<gene>
    <name evidence="2" type="ORF">BMF94_5974</name>
</gene>
<organism evidence="2 3">
    <name type="scientific">Rhodotorula taiwanensis</name>
    <dbReference type="NCBI Taxonomy" id="741276"/>
    <lineage>
        <taxon>Eukaryota</taxon>
        <taxon>Fungi</taxon>
        <taxon>Dikarya</taxon>
        <taxon>Basidiomycota</taxon>
        <taxon>Pucciniomycotina</taxon>
        <taxon>Microbotryomycetes</taxon>
        <taxon>Sporidiobolales</taxon>
        <taxon>Sporidiobolaceae</taxon>
        <taxon>Rhodotorula</taxon>
    </lineage>
</organism>
<evidence type="ECO:0000256" key="1">
    <source>
        <dbReference type="SAM" id="MobiDB-lite"/>
    </source>
</evidence>
<feature type="compositionally biased region" description="Gly residues" evidence="1">
    <location>
        <begin position="82"/>
        <end position="92"/>
    </location>
</feature>
<dbReference type="OrthoDB" id="10341704at2759"/>
<name>A0A2S5B2N6_9BASI</name>
<comment type="caution">
    <text evidence="2">The sequence shown here is derived from an EMBL/GenBank/DDBJ whole genome shotgun (WGS) entry which is preliminary data.</text>
</comment>
<feature type="region of interest" description="Disordered" evidence="1">
    <location>
        <begin position="1"/>
        <end position="36"/>
    </location>
</feature>
<accession>A0A2S5B2N6</accession>
<sequence length="135" mass="14441">MQSTSESLSQESTEAQLPPHLEQRFNEESERFHHTQTVDQDLAATAKRHDAVLQERVQHAHAEVEHAKQVAASHHKQQQEGAGTGLVGGGEQGVPMLGARVQGGPSAETTTAEGHPGSHVTGSGVDTLSREVQEK</sequence>
<feature type="compositionally biased region" description="Low complexity" evidence="1">
    <location>
        <begin position="1"/>
        <end position="17"/>
    </location>
</feature>
<dbReference type="Proteomes" id="UP000237144">
    <property type="component" value="Unassembled WGS sequence"/>
</dbReference>
<evidence type="ECO:0000313" key="2">
    <source>
        <dbReference type="EMBL" id="POY71048.1"/>
    </source>
</evidence>
<proteinExistence type="predicted"/>
<dbReference type="EMBL" id="PJQD01000088">
    <property type="protein sequence ID" value="POY71048.1"/>
    <property type="molecule type" value="Genomic_DNA"/>
</dbReference>
<dbReference type="AlphaFoldDB" id="A0A2S5B2N6"/>
<protein>
    <submittedName>
        <fullName evidence="2">Uncharacterized protein</fullName>
    </submittedName>
</protein>
<evidence type="ECO:0000313" key="3">
    <source>
        <dbReference type="Proteomes" id="UP000237144"/>
    </source>
</evidence>
<keyword evidence="3" id="KW-1185">Reference proteome</keyword>